<organism evidence="1 2">
    <name type="scientific">Colletotrichum scovillei</name>
    <dbReference type="NCBI Taxonomy" id="1209932"/>
    <lineage>
        <taxon>Eukaryota</taxon>
        <taxon>Fungi</taxon>
        <taxon>Dikarya</taxon>
        <taxon>Ascomycota</taxon>
        <taxon>Pezizomycotina</taxon>
        <taxon>Sordariomycetes</taxon>
        <taxon>Hypocreomycetidae</taxon>
        <taxon>Glomerellales</taxon>
        <taxon>Glomerellaceae</taxon>
        <taxon>Colletotrichum</taxon>
        <taxon>Colletotrichum acutatum species complex</taxon>
    </lineage>
</organism>
<evidence type="ECO:0000313" key="1">
    <source>
        <dbReference type="EMBL" id="KAG7050741.1"/>
    </source>
</evidence>
<keyword evidence="2" id="KW-1185">Reference proteome</keyword>
<sequence>MWWVARERVGCLKPQVPYLAQ</sequence>
<dbReference type="EMBL" id="JAESDN010000005">
    <property type="protein sequence ID" value="KAG7050741.1"/>
    <property type="molecule type" value="Genomic_DNA"/>
</dbReference>
<protein>
    <submittedName>
        <fullName evidence="1">Uncharacterized protein</fullName>
    </submittedName>
</protein>
<dbReference type="Proteomes" id="UP000699042">
    <property type="component" value="Unassembled WGS sequence"/>
</dbReference>
<reference evidence="1" key="1">
    <citation type="submission" date="2021-05" db="EMBL/GenBank/DDBJ databases">
        <title>Comparative genomics of three Colletotrichum scovillei strains and genetic complementation revealed genes involved fungal growth and virulence on chili pepper.</title>
        <authorList>
            <person name="Hsieh D.-K."/>
            <person name="Chuang S.-C."/>
            <person name="Chen C.-Y."/>
            <person name="Chao Y.-T."/>
            <person name="Lu M.-Y.J."/>
            <person name="Lee M.-H."/>
            <person name="Shih M.-C."/>
        </authorList>
    </citation>
    <scope>NUCLEOTIDE SEQUENCE</scope>
    <source>
        <strain evidence="1">Coll-153</strain>
    </source>
</reference>
<comment type="caution">
    <text evidence="1">The sequence shown here is derived from an EMBL/GenBank/DDBJ whole genome shotgun (WGS) entry which is preliminary data.</text>
</comment>
<evidence type="ECO:0000313" key="2">
    <source>
        <dbReference type="Proteomes" id="UP000699042"/>
    </source>
</evidence>
<accession>A0A9P7R8T7</accession>
<name>A0A9P7R8T7_9PEZI</name>
<proteinExistence type="predicted"/>
<dbReference type="AlphaFoldDB" id="A0A9P7R8T7"/>
<gene>
    <name evidence="1" type="ORF">JMJ77_013483</name>
</gene>